<dbReference type="Proteomes" id="UP000659223">
    <property type="component" value="Unassembled WGS sequence"/>
</dbReference>
<dbReference type="PRINTS" id="PR00038">
    <property type="entry name" value="HTHLUXR"/>
</dbReference>
<feature type="domain" description="HTH luxR-type" evidence="4">
    <location>
        <begin position="50"/>
        <end position="120"/>
    </location>
</feature>
<dbReference type="InterPro" id="IPR000792">
    <property type="entry name" value="Tscrpt_reg_LuxR_C"/>
</dbReference>
<organism evidence="5 6">
    <name type="scientific">Streptomyces hiroshimensis</name>
    <dbReference type="NCBI Taxonomy" id="66424"/>
    <lineage>
        <taxon>Bacteria</taxon>
        <taxon>Bacillati</taxon>
        <taxon>Actinomycetota</taxon>
        <taxon>Actinomycetes</taxon>
        <taxon>Kitasatosporales</taxon>
        <taxon>Streptomycetaceae</taxon>
        <taxon>Streptomyces</taxon>
    </lineage>
</organism>
<dbReference type="PANTHER" id="PTHR44688">
    <property type="entry name" value="DNA-BINDING TRANSCRIPTIONAL ACTIVATOR DEVR_DOSR"/>
    <property type="match status" value="1"/>
</dbReference>
<evidence type="ECO:0000259" key="4">
    <source>
        <dbReference type="PROSITE" id="PS50043"/>
    </source>
</evidence>
<keyword evidence="1" id="KW-0805">Transcription regulation</keyword>
<dbReference type="PANTHER" id="PTHR44688:SF16">
    <property type="entry name" value="DNA-BINDING TRANSCRIPTIONAL ACTIVATOR DEVR_DOSR"/>
    <property type="match status" value="1"/>
</dbReference>
<sequence>MTRRARGFGYLLKNRIADVKELTGAIKRVGAGESVIDPVVVSRLLHRRRAGSALEELTPRERDVLEPMAEGRSNEAIAERLVVGGKTVETHVRNTFAKLGLEQNLADHRRVLAVLTYLRG</sequence>
<evidence type="ECO:0000256" key="1">
    <source>
        <dbReference type="ARBA" id="ARBA00023015"/>
    </source>
</evidence>
<keyword evidence="2" id="KW-0238">DNA-binding</keyword>
<keyword evidence="6" id="KW-1185">Reference proteome</keyword>
<evidence type="ECO:0000313" key="5">
    <source>
        <dbReference type="EMBL" id="GGY12023.1"/>
    </source>
</evidence>
<reference evidence="6" key="1">
    <citation type="journal article" date="2019" name="Int. J. Syst. Evol. Microbiol.">
        <title>The Global Catalogue of Microorganisms (GCM) 10K type strain sequencing project: providing services to taxonomists for standard genome sequencing and annotation.</title>
        <authorList>
            <consortium name="The Broad Institute Genomics Platform"/>
            <consortium name="The Broad Institute Genome Sequencing Center for Infectious Disease"/>
            <person name="Wu L."/>
            <person name="Ma J."/>
        </authorList>
    </citation>
    <scope>NUCLEOTIDE SEQUENCE [LARGE SCALE GENOMIC DNA]</scope>
    <source>
        <strain evidence="6">JCM 4586</strain>
    </source>
</reference>
<dbReference type="EMBL" id="BMUT01000028">
    <property type="protein sequence ID" value="GGY12023.1"/>
    <property type="molecule type" value="Genomic_DNA"/>
</dbReference>
<dbReference type="Pfam" id="PF00196">
    <property type="entry name" value="GerE"/>
    <property type="match status" value="1"/>
</dbReference>
<evidence type="ECO:0000256" key="3">
    <source>
        <dbReference type="ARBA" id="ARBA00023163"/>
    </source>
</evidence>
<dbReference type="SMART" id="SM00421">
    <property type="entry name" value="HTH_LUXR"/>
    <property type="match status" value="1"/>
</dbReference>
<dbReference type="InterPro" id="IPR016032">
    <property type="entry name" value="Sig_transdc_resp-reg_C-effctor"/>
</dbReference>
<dbReference type="CDD" id="cd06170">
    <property type="entry name" value="LuxR_C_like"/>
    <property type="match status" value="1"/>
</dbReference>
<name>A0ABQ2ZGA2_9ACTN</name>
<dbReference type="Gene3D" id="3.40.50.2300">
    <property type="match status" value="1"/>
</dbReference>
<accession>A0ABQ2ZGA2</accession>
<dbReference type="PROSITE" id="PS50043">
    <property type="entry name" value="HTH_LUXR_2"/>
    <property type="match status" value="1"/>
</dbReference>
<protein>
    <recommendedName>
        <fullName evidence="4">HTH luxR-type domain-containing protein</fullName>
    </recommendedName>
</protein>
<proteinExistence type="predicted"/>
<gene>
    <name evidence="5" type="ORF">GCM10010324_68410</name>
</gene>
<dbReference type="PROSITE" id="PS00622">
    <property type="entry name" value="HTH_LUXR_1"/>
    <property type="match status" value="1"/>
</dbReference>
<keyword evidence="3" id="KW-0804">Transcription</keyword>
<evidence type="ECO:0000313" key="6">
    <source>
        <dbReference type="Proteomes" id="UP000659223"/>
    </source>
</evidence>
<comment type="caution">
    <text evidence="5">The sequence shown here is derived from an EMBL/GenBank/DDBJ whole genome shotgun (WGS) entry which is preliminary data.</text>
</comment>
<dbReference type="SUPFAM" id="SSF46894">
    <property type="entry name" value="C-terminal effector domain of the bipartite response regulators"/>
    <property type="match status" value="1"/>
</dbReference>
<dbReference type="RefSeq" id="WP_190025664.1">
    <property type="nucleotide sequence ID" value="NZ_BMUT01000028.1"/>
</dbReference>
<evidence type="ECO:0000256" key="2">
    <source>
        <dbReference type="ARBA" id="ARBA00023125"/>
    </source>
</evidence>